<evidence type="ECO:0000256" key="2">
    <source>
        <dbReference type="ARBA" id="ARBA00022777"/>
    </source>
</evidence>
<sequence>GGKGANQAIAAARAGASVTLWAAVGHDTAADRMQALLTAELAGARLSRFDLPSDRSVILVDGAGENVIVTAAACAASFRPLAEGVLPRTWKSGDSLLMQGNLSVDETAACLRHAQAAGLFTILNPSPLPPGGLDMASVSLLIANRPEAEALTGERDPAAAVNRLRAMGAGQVVITLGGEGAVLHDGRESFAIPAAKVDVVDTSGAGDCFAGTLAGLLHRGMPIVAAARLATQAAALSVGRAGTLSAFPTRVELSALASSPTLDIA</sequence>
<keyword evidence="5" id="KW-1185">Reference proteome</keyword>
<feature type="non-terminal residue" evidence="4">
    <location>
        <position position="1"/>
    </location>
</feature>
<dbReference type="PANTHER" id="PTHR10584:SF166">
    <property type="entry name" value="RIBOKINASE"/>
    <property type="match status" value="1"/>
</dbReference>
<comment type="caution">
    <text evidence="4">The sequence shown here is derived from an EMBL/GenBank/DDBJ whole genome shotgun (WGS) entry which is preliminary data.</text>
</comment>
<evidence type="ECO:0000313" key="4">
    <source>
        <dbReference type="EMBL" id="TRL36844.1"/>
    </source>
</evidence>
<dbReference type="GO" id="GO:0005829">
    <property type="term" value="C:cytosol"/>
    <property type="evidence" value="ECO:0007669"/>
    <property type="project" value="TreeGrafter"/>
</dbReference>
<evidence type="ECO:0000259" key="3">
    <source>
        <dbReference type="Pfam" id="PF00294"/>
    </source>
</evidence>
<name>A0A549T4R0_9HYPH</name>
<protein>
    <submittedName>
        <fullName evidence="4">Ribokinase</fullName>
    </submittedName>
</protein>
<dbReference type="InterPro" id="IPR029056">
    <property type="entry name" value="Ribokinase-like"/>
</dbReference>
<dbReference type="InterPro" id="IPR011611">
    <property type="entry name" value="PfkB_dom"/>
</dbReference>
<gene>
    <name evidence="4" type="ORF">FNA46_16875</name>
</gene>
<feature type="domain" description="Carbohydrate kinase PfkB" evidence="3">
    <location>
        <begin position="1"/>
        <end position="249"/>
    </location>
</feature>
<keyword evidence="2 4" id="KW-0418">Kinase</keyword>
<organism evidence="4 5">
    <name type="scientific">Rhizobium straminoryzae</name>
    <dbReference type="NCBI Taxonomy" id="1387186"/>
    <lineage>
        <taxon>Bacteria</taxon>
        <taxon>Pseudomonadati</taxon>
        <taxon>Pseudomonadota</taxon>
        <taxon>Alphaproteobacteria</taxon>
        <taxon>Hyphomicrobiales</taxon>
        <taxon>Rhizobiaceae</taxon>
        <taxon>Rhizobium/Agrobacterium group</taxon>
        <taxon>Rhizobium</taxon>
    </lineage>
</organism>
<dbReference type="GO" id="GO:0016301">
    <property type="term" value="F:kinase activity"/>
    <property type="evidence" value="ECO:0007669"/>
    <property type="project" value="UniProtKB-KW"/>
</dbReference>
<dbReference type="Proteomes" id="UP000316801">
    <property type="component" value="Unassembled WGS sequence"/>
</dbReference>
<dbReference type="AlphaFoldDB" id="A0A549T4R0"/>
<dbReference type="SUPFAM" id="SSF53613">
    <property type="entry name" value="Ribokinase-like"/>
    <property type="match status" value="1"/>
</dbReference>
<dbReference type="Pfam" id="PF00294">
    <property type="entry name" value="PfkB"/>
    <property type="match status" value="1"/>
</dbReference>
<keyword evidence="1" id="KW-0808">Transferase</keyword>
<reference evidence="4 5" key="1">
    <citation type="submission" date="2019-07" db="EMBL/GenBank/DDBJ databases">
        <title>Ln-dependent methylotrophs.</title>
        <authorList>
            <person name="Tani A."/>
        </authorList>
    </citation>
    <scope>NUCLEOTIDE SEQUENCE [LARGE SCALE GENOMIC DNA]</scope>
    <source>
        <strain evidence="4 5">SM12</strain>
    </source>
</reference>
<dbReference type="RefSeq" id="WP_143126383.1">
    <property type="nucleotide sequence ID" value="NZ_VJMG01000048.1"/>
</dbReference>
<evidence type="ECO:0000313" key="5">
    <source>
        <dbReference type="Proteomes" id="UP000316801"/>
    </source>
</evidence>
<dbReference type="PANTHER" id="PTHR10584">
    <property type="entry name" value="SUGAR KINASE"/>
    <property type="match status" value="1"/>
</dbReference>
<proteinExistence type="predicted"/>
<dbReference type="EMBL" id="VJMG01000048">
    <property type="protein sequence ID" value="TRL36844.1"/>
    <property type="molecule type" value="Genomic_DNA"/>
</dbReference>
<dbReference type="Gene3D" id="3.40.1190.20">
    <property type="match status" value="1"/>
</dbReference>
<accession>A0A549T4R0</accession>
<evidence type="ECO:0000256" key="1">
    <source>
        <dbReference type="ARBA" id="ARBA00022679"/>
    </source>
</evidence>